<keyword evidence="2" id="KW-0819">tRNA processing</keyword>
<dbReference type="InterPro" id="IPR042214">
    <property type="entry name" value="TruD_catalytic"/>
</dbReference>
<dbReference type="Pfam" id="PF01142">
    <property type="entry name" value="TruD"/>
    <property type="match status" value="1"/>
</dbReference>
<evidence type="ECO:0000313" key="7">
    <source>
        <dbReference type="EMBL" id="KAK6641357.1"/>
    </source>
</evidence>
<dbReference type="SUPFAM" id="SSF55120">
    <property type="entry name" value="Pseudouridine synthase"/>
    <property type="match status" value="1"/>
</dbReference>
<accession>A0ABR1BGW3</accession>
<evidence type="ECO:0000313" key="8">
    <source>
        <dbReference type="Proteomes" id="UP001359485"/>
    </source>
</evidence>
<feature type="compositionally biased region" description="Basic and acidic residues" evidence="5">
    <location>
        <begin position="614"/>
        <end position="625"/>
    </location>
</feature>
<dbReference type="PANTHER" id="PTHR13326:SF31">
    <property type="entry name" value="PSEUDOURIDYLATE SYNTHASE 7 HOMOLOG"/>
    <property type="match status" value="1"/>
</dbReference>
<gene>
    <name evidence="7" type="ORF">RUM44_013066</name>
</gene>
<evidence type="ECO:0000256" key="4">
    <source>
        <dbReference type="ARBA" id="ARBA00036943"/>
    </source>
</evidence>
<evidence type="ECO:0000256" key="3">
    <source>
        <dbReference type="ARBA" id="ARBA00023235"/>
    </source>
</evidence>
<dbReference type="CDD" id="cd02576">
    <property type="entry name" value="PseudoU_synth_ScPUS7"/>
    <property type="match status" value="1"/>
</dbReference>
<keyword evidence="3" id="KW-0413">Isomerase</keyword>
<evidence type="ECO:0000256" key="1">
    <source>
        <dbReference type="ARBA" id="ARBA00007953"/>
    </source>
</evidence>
<reference evidence="7 8" key="1">
    <citation type="submission" date="2023-09" db="EMBL/GenBank/DDBJ databases">
        <title>Genomes of two closely related lineages of the louse Polyplax serrata with different host specificities.</title>
        <authorList>
            <person name="Martinu J."/>
            <person name="Tarabai H."/>
            <person name="Stefka J."/>
            <person name="Hypsa V."/>
        </authorList>
    </citation>
    <scope>NUCLEOTIDE SEQUENCE [LARGE SCALE GENOMIC DNA]</scope>
    <source>
        <strain evidence="7">98ZLc_SE</strain>
    </source>
</reference>
<organism evidence="7 8">
    <name type="scientific">Polyplax serrata</name>
    <name type="common">Common mouse louse</name>
    <dbReference type="NCBI Taxonomy" id="468196"/>
    <lineage>
        <taxon>Eukaryota</taxon>
        <taxon>Metazoa</taxon>
        <taxon>Ecdysozoa</taxon>
        <taxon>Arthropoda</taxon>
        <taxon>Hexapoda</taxon>
        <taxon>Insecta</taxon>
        <taxon>Pterygota</taxon>
        <taxon>Neoptera</taxon>
        <taxon>Paraneoptera</taxon>
        <taxon>Psocodea</taxon>
        <taxon>Troctomorpha</taxon>
        <taxon>Phthiraptera</taxon>
        <taxon>Anoplura</taxon>
        <taxon>Polyplacidae</taxon>
        <taxon>Polyplax</taxon>
    </lineage>
</organism>
<dbReference type="Proteomes" id="UP001359485">
    <property type="component" value="Unassembled WGS sequence"/>
</dbReference>
<comment type="caution">
    <text evidence="7">The sequence shown here is derived from an EMBL/GenBank/DDBJ whole genome shotgun (WGS) entry which is preliminary data.</text>
</comment>
<comment type="catalytic activity">
    <reaction evidence="4">
        <text>a uridine in tRNA = a pseudouridine in tRNA</text>
        <dbReference type="Rhea" id="RHEA:54572"/>
        <dbReference type="Rhea" id="RHEA-COMP:13339"/>
        <dbReference type="Rhea" id="RHEA-COMP:13934"/>
        <dbReference type="ChEBI" id="CHEBI:65314"/>
        <dbReference type="ChEBI" id="CHEBI:65315"/>
    </reaction>
</comment>
<dbReference type="NCBIfam" id="TIGR00094">
    <property type="entry name" value="tRNA_TruD_broad"/>
    <property type="match status" value="1"/>
</dbReference>
<dbReference type="EMBL" id="JAWJWF010000001">
    <property type="protein sequence ID" value="KAK6641357.1"/>
    <property type="molecule type" value="Genomic_DNA"/>
</dbReference>
<feature type="region of interest" description="Disordered" evidence="5">
    <location>
        <begin position="607"/>
        <end position="633"/>
    </location>
</feature>
<dbReference type="PANTHER" id="PTHR13326">
    <property type="entry name" value="TRNA PSEUDOURIDINE SYNTHASE D"/>
    <property type="match status" value="1"/>
</dbReference>
<dbReference type="InterPro" id="IPR001656">
    <property type="entry name" value="PsdUridine_synth_TruD"/>
</dbReference>
<dbReference type="PIRSF" id="PIRSF037016">
    <property type="entry name" value="Pseudouridin_synth_euk_prd"/>
    <property type="match status" value="1"/>
</dbReference>
<dbReference type="Gene3D" id="3.30.2350.20">
    <property type="entry name" value="TruD, catalytic domain"/>
    <property type="match status" value="2"/>
</dbReference>
<dbReference type="InterPro" id="IPR011760">
    <property type="entry name" value="PsdUridine_synth_TruD_insert"/>
</dbReference>
<dbReference type="InterPro" id="IPR020103">
    <property type="entry name" value="PsdUridine_synth_cat_dom_sf"/>
</dbReference>
<sequence>MSLDNIKELFAKRVQESIAISNPDNSSDINISTLESSKNDEFVSLRETDAGITEYLSNCKGFNGVIKQRFSDFHVHEIDKEGNTVYLTNTTIPVVKEEPINEHALAEETWQKLKDLNDKLIDSVQIDVTEFDKQKRKEIHEAIKGKYGSLLKSHTITENDKKILVVSSGKNNERRDPWFSKLGAYLHFVLFKKNLDTFDAFNILASKLKTKASNFTYAGTKDKRANTTQWVSMWHLDARRLKGINSLTHNMKVGNFIYKNTPLNLGDLKGNLFQIALKNVTECNDIINTSLHVVKENGFINYFGLQRFGNSIEIPTYEIGKALVKGDFKTAVELILKPRPGKMRPDMQNARRIWWESRDASRALSCLNKKNHTIEAQLLQGLVKHGKNAYINALDCIPRNVRLLYLHAYQSFIWNKIVSRRIREFGKVVIQGDLILNSNEVQYFDEENQVGNSQEILESQSAVRPLCKEETSNFKITDIVHPLPGYNVAYPNNIIKEWYDELLKEDGLTSENFKQSVRKYSLSGTYRHIVKKMNDMSWYICYYSNPEDDLILSDMDILNERTLETTTESDKNFKAVVLRFSLESSTYATMALREILKVDTSSSHQATLNSYSKRAHEETDENEQKKKCKVSNH</sequence>
<dbReference type="PROSITE" id="PS50984">
    <property type="entry name" value="TRUD"/>
    <property type="match status" value="1"/>
</dbReference>
<proteinExistence type="inferred from homology"/>
<evidence type="ECO:0000256" key="2">
    <source>
        <dbReference type="ARBA" id="ARBA00022694"/>
    </source>
</evidence>
<name>A0ABR1BGW3_POLSC</name>
<keyword evidence="8" id="KW-1185">Reference proteome</keyword>
<protein>
    <recommendedName>
        <fullName evidence="6">TRUD domain-containing protein</fullName>
    </recommendedName>
</protein>
<evidence type="ECO:0000259" key="6">
    <source>
        <dbReference type="PROSITE" id="PS50984"/>
    </source>
</evidence>
<feature type="domain" description="TRUD" evidence="6">
    <location>
        <begin position="298"/>
        <end position="532"/>
    </location>
</feature>
<evidence type="ECO:0000256" key="5">
    <source>
        <dbReference type="SAM" id="MobiDB-lite"/>
    </source>
</evidence>
<comment type="similarity">
    <text evidence="1">Belongs to the pseudouridine synthase TruD family.</text>
</comment>